<feature type="transmembrane region" description="Helical" evidence="1">
    <location>
        <begin position="106"/>
        <end position="128"/>
    </location>
</feature>
<evidence type="ECO:0000256" key="1">
    <source>
        <dbReference type="SAM" id="Phobius"/>
    </source>
</evidence>
<feature type="transmembrane region" description="Helical" evidence="1">
    <location>
        <begin position="12"/>
        <end position="31"/>
    </location>
</feature>
<keyword evidence="3" id="KW-1185">Reference proteome</keyword>
<accession>A0ABX8WPY0</accession>
<dbReference type="InterPro" id="IPR032713">
    <property type="entry name" value="EmrE"/>
</dbReference>
<feature type="transmembrane region" description="Helical" evidence="1">
    <location>
        <begin position="294"/>
        <end position="315"/>
    </location>
</feature>
<name>A0ABX8WPY0_9GAMM</name>
<keyword evidence="1" id="KW-1133">Transmembrane helix</keyword>
<protein>
    <submittedName>
        <fullName evidence="2">Multidrug resistance efflux transporter family protein</fullName>
    </submittedName>
</protein>
<feature type="transmembrane region" description="Helical" evidence="1">
    <location>
        <begin position="164"/>
        <end position="183"/>
    </location>
</feature>
<feature type="transmembrane region" description="Helical" evidence="1">
    <location>
        <begin position="204"/>
        <end position="224"/>
    </location>
</feature>
<feature type="transmembrane region" description="Helical" evidence="1">
    <location>
        <begin position="230"/>
        <end position="253"/>
    </location>
</feature>
<feature type="transmembrane region" description="Helical" evidence="1">
    <location>
        <begin position="265"/>
        <end position="288"/>
    </location>
</feature>
<gene>
    <name evidence="2" type="ORF">H8L67_00610</name>
</gene>
<dbReference type="Pfam" id="PF13536">
    <property type="entry name" value="EmrE"/>
    <property type="match status" value="1"/>
</dbReference>
<evidence type="ECO:0000313" key="3">
    <source>
        <dbReference type="Proteomes" id="UP000824755"/>
    </source>
</evidence>
<proteinExistence type="predicted"/>
<reference evidence="2 3" key="1">
    <citation type="submission" date="2021-08" db="EMBL/GenBank/DDBJ databases">
        <title>Lysobacter sp. strain CJ11 Genome sequencing and assembly.</title>
        <authorList>
            <person name="Kim I."/>
        </authorList>
    </citation>
    <scope>NUCLEOTIDE SEQUENCE [LARGE SCALE GENOMIC DNA]</scope>
    <source>
        <strain evidence="2 3">CJ11</strain>
    </source>
</reference>
<dbReference type="RefSeq" id="WP_220379878.1">
    <property type="nucleotide sequence ID" value="NZ_CP080544.1"/>
</dbReference>
<feature type="transmembrane region" description="Helical" evidence="1">
    <location>
        <begin position="43"/>
        <end position="61"/>
    </location>
</feature>
<feature type="transmembrane region" description="Helical" evidence="1">
    <location>
        <begin position="140"/>
        <end position="158"/>
    </location>
</feature>
<feature type="transmembrane region" description="Helical" evidence="1">
    <location>
        <begin position="81"/>
        <end position="100"/>
    </location>
</feature>
<evidence type="ECO:0000313" key="2">
    <source>
        <dbReference type="EMBL" id="QYR53059.1"/>
    </source>
</evidence>
<dbReference type="EMBL" id="CP080544">
    <property type="protein sequence ID" value="QYR53059.1"/>
    <property type="molecule type" value="Genomic_DNA"/>
</dbReference>
<organism evidence="2 3">
    <name type="scientific">Lysobacter soyae</name>
    <dbReference type="NCBI Taxonomy" id="2764185"/>
    <lineage>
        <taxon>Bacteria</taxon>
        <taxon>Pseudomonadati</taxon>
        <taxon>Pseudomonadota</taxon>
        <taxon>Gammaproteobacteria</taxon>
        <taxon>Lysobacterales</taxon>
        <taxon>Lysobacteraceae</taxon>
        <taxon>Lysobacter</taxon>
    </lineage>
</organism>
<keyword evidence="1" id="KW-0812">Transmembrane</keyword>
<dbReference type="Proteomes" id="UP000824755">
    <property type="component" value="Chromosome"/>
</dbReference>
<keyword evidence="1" id="KW-0472">Membrane</keyword>
<sequence length="323" mass="34740">MNLSATALRRNALVAVALALASAFFFTFTYVFNRVAAQEAGHWAWIASLRYLLTLPMLLPLMRGGNAVAPVLTAVRHRPWAWLKCSAICFVAFYLFLAYASDSGPAWLIAGSFQFTVVAGMLCAPFIYNDARARIPRAAMAVACLILVGVFLMQWSHANGTMTAAAWFAMLCVLISAVLYPLGNRLLLLHLERTGESLNAVQRVFGMSLVGFPIWLCVAGYAYWQSGWPGWHQVALGAGVALFSGVIATILFFSATGRVRRQPVALAAAEAMQAAELVFAAAMGALFLRDALPAPLAMVGGVFVVIGIVWMAVLASRDTTGVN</sequence>